<protein>
    <submittedName>
        <fullName evidence="1">Phosphotransferase system, HPr serine phosphorylation site</fullName>
    </submittedName>
</protein>
<dbReference type="AlphaFoldDB" id="R0MHD5"/>
<dbReference type="HOGENOM" id="CLU_1321226_0_0_1"/>
<evidence type="ECO:0000313" key="1">
    <source>
        <dbReference type="EMBL" id="EOB13555.1"/>
    </source>
</evidence>
<sequence length="208" mass="25100">METLFDRILSITKKHMLRRFGLKDSEVISNENLKKDFDTVIEELTEEKISKIFNCELNYLCRSFFSKIIKYCSYQYEKNEFLIELEKIICDYYNIIECIMNKDDRDSIVYIEPIVFGKTCHKIIKALEINLTNCNKFKHIKFFNETLWDDILEQEDYIFYKNKLYLMFNVIKEHNIKKISIFSENDSLMKVINVEEHAFHNMDSVLET</sequence>
<evidence type="ECO:0000313" key="2">
    <source>
        <dbReference type="Proteomes" id="UP000016927"/>
    </source>
</evidence>
<accession>R0MHD5</accession>
<dbReference type="VEuPathDB" id="MicrosporidiaDB:NBO_66g0014"/>
<organism evidence="1 2">
    <name type="scientific">Nosema bombycis (strain CQ1 / CVCC 102059)</name>
    <name type="common">Microsporidian parasite</name>
    <name type="synonym">Pebrine of silkworm</name>
    <dbReference type="NCBI Taxonomy" id="578461"/>
    <lineage>
        <taxon>Eukaryota</taxon>
        <taxon>Fungi</taxon>
        <taxon>Fungi incertae sedis</taxon>
        <taxon>Microsporidia</taxon>
        <taxon>Nosematidae</taxon>
        <taxon>Nosema</taxon>
    </lineage>
</organism>
<keyword evidence="2" id="KW-1185">Reference proteome</keyword>
<name>R0MHD5_NOSB1</name>
<dbReference type="EMBL" id="KB908974">
    <property type="protein sequence ID" value="EOB13555.1"/>
    <property type="molecule type" value="Genomic_DNA"/>
</dbReference>
<gene>
    <name evidence="1" type="ORF">NBO_66g0014</name>
</gene>
<keyword evidence="1" id="KW-0808">Transferase</keyword>
<dbReference type="GO" id="GO:0016740">
    <property type="term" value="F:transferase activity"/>
    <property type="evidence" value="ECO:0007669"/>
    <property type="project" value="UniProtKB-KW"/>
</dbReference>
<reference evidence="1 2" key="1">
    <citation type="journal article" date="2013" name="BMC Genomics">
        <title>Comparative genomics of parasitic silkworm microsporidia reveal an association between genome expansion and host adaptation.</title>
        <authorList>
            <person name="Pan G."/>
            <person name="Xu J."/>
            <person name="Li T."/>
            <person name="Xia Q."/>
            <person name="Liu S.L."/>
            <person name="Zhang G."/>
            <person name="Li S."/>
            <person name="Li C."/>
            <person name="Liu H."/>
            <person name="Yang L."/>
            <person name="Liu T."/>
            <person name="Zhang X."/>
            <person name="Wu Z."/>
            <person name="Fan W."/>
            <person name="Dang X."/>
            <person name="Xiang H."/>
            <person name="Tao M."/>
            <person name="Li Y."/>
            <person name="Hu J."/>
            <person name="Li Z."/>
            <person name="Lin L."/>
            <person name="Luo J."/>
            <person name="Geng L."/>
            <person name="Wang L."/>
            <person name="Long M."/>
            <person name="Wan Y."/>
            <person name="He N."/>
            <person name="Zhang Z."/>
            <person name="Lu C."/>
            <person name="Keeling P.J."/>
            <person name="Wang J."/>
            <person name="Xiang Z."/>
            <person name="Zhou Z."/>
        </authorList>
    </citation>
    <scope>NUCLEOTIDE SEQUENCE [LARGE SCALE GENOMIC DNA]</scope>
    <source>
        <strain evidence="2">CQ1 / CVCC 102059</strain>
    </source>
</reference>
<dbReference type="Proteomes" id="UP000016927">
    <property type="component" value="Unassembled WGS sequence"/>
</dbReference>
<proteinExistence type="predicted"/>